<dbReference type="GO" id="GO:0070181">
    <property type="term" value="F:small ribosomal subunit rRNA binding"/>
    <property type="evidence" value="ECO:0000318"/>
    <property type="project" value="GO_Central"/>
</dbReference>
<dbReference type="GO" id="GO:0003735">
    <property type="term" value="F:structural constituent of ribosome"/>
    <property type="evidence" value="ECO:0000318"/>
    <property type="project" value="GO_Central"/>
</dbReference>
<dbReference type="InParanoid" id="A0A3Q7JC77"/>
<reference evidence="1" key="1">
    <citation type="journal article" date="2012" name="Nature">
        <title>The tomato genome sequence provides insights into fleshy fruit evolution.</title>
        <authorList>
            <consortium name="Tomato Genome Consortium"/>
        </authorList>
    </citation>
    <scope>NUCLEOTIDE SEQUENCE [LARGE SCALE GENOMIC DNA]</scope>
    <source>
        <strain evidence="1">cv. Heinz 1706</strain>
    </source>
</reference>
<dbReference type="GO" id="GO:0005730">
    <property type="term" value="C:nucleolus"/>
    <property type="evidence" value="ECO:0000318"/>
    <property type="project" value="GO_Central"/>
</dbReference>
<dbReference type="GO" id="GO:0022627">
    <property type="term" value="C:cytosolic small ribosomal subunit"/>
    <property type="evidence" value="ECO:0000318"/>
    <property type="project" value="GO_Central"/>
</dbReference>
<sequence length="66" mass="7765">MSVTDSKIFRNLKAHGLACEISEDLYHLSKKVVANRKRLETKNKDKDSKFRFILVESRIHRFCSLL</sequence>
<dbReference type="EnsemblPlants" id="Solyc12g077595.1.1">
    <property type="protein sequence ID" value="Solyc12g077595.1.1.1"/>
    <property type="gene ID" value="Solyc12g077595.1"/>
</dbReference>
<proteinExistence type="predicted"/>
<keyword evidence="2" id="KW-1185">Reference proteome</keyword>
<dbReference type="Gene3D" id="1.10.287.10">
    <property type="entry name" value="S15/NS1, RNA-binding"/>
    <property type="match status" value="1"/>
</dbReference>
<dbReference type="PANTHER" id="PTHR11885:SF25">
    <property type="entry name" value="SMALL RIBOSOMAL SUBUNIT PROTEIN US15Y-RELATED"/>
    <property type="match status" value="1"/>
</dbReference>
<accession>A0A3Q7JC77</accession>
<dbReference type="STRING" id="4081.A0A3Q7JC77"/>
<dbReference type="PANTHER" id="PTHR11885">
    <property type="entry name" value="RIBOSOMAL PROTEIN S15P/S13E"/>
    <property type="match status" value="1"/>
</dbReference>
<dbReference type="Proteomes" id="UP000004994">
    <property type="component" value="Chromosome 12"/>
</dbReference>
<protein>
    <submittedName>
        <fullName evidence="1">Uncharacterized protein</fullName>
    </submittedName>
</protein>
<evidence type="ECO:0000313" key="2">
    <source>
        <dbReference type="Proteomes" id="UP000004994"/>
    </source>
</evidence>
<name>A0A3Q7JC77_SOLLC</name>
<dbReference type="Gramene" id="Solyc12g077595.1.1">
    <property type="protein sequence ID" value="Solyc12g077595.1.1.1"/>
    <property type="gene ID" value="Solyc12g077595.1"/>
</dbReference>
<reference evidence="1" key="2">
    <citation type="submission" date="2019-01" db="UniProtKB">
        <authorList>
            <consortium name="EnsemblPlants"/>
        </authorList>
    </citation>
    <scope>IDENTIFICATION</scope>
    <source>
        <strain evidence="1">cv. Heinz 1706</strain>
    </source>
</reference>
<dbReference type="AlphaFoldDB" id="A0A3Q7JC77"/>
<dbReference type="PaxDb" id="4081-Solyc12g077580.1.1"/>
<evidence type="ECO:0000313" key="1">
    <source>
        <dbReference type="EnsemblPlants" id="Solyc12g077595.1.1.1"/>
    </source>
</evidence>
<dbReference type="SUPFAM" id="SSF47060">
    <property type="entry name" value="S15/NS1 RNA-binding domain"/>
    <property type="match status" value="1"/>
</dbReference>
<organism evidence="1">
    <name type="scientific">Solanum lycopersicum</name>
    <name type="common">Tomato</name>
    <name type="synonym">Lycopersicon esculentum</name>
    <dbReference type="NCBI Taxonomy" id="4081"/>
    <lineage>
        <taxon>Eukaryota</taxon>
        <taxon>Viridiplantae</taxon>
        <taxon>Streptophyta</taxon>
        <taxon>Embryophyta</taxon>
        <taxon>Tracheophyta</taxon>
        <taxon>Spermatophyta</taxon>
        <taxon>Magnoliopsida</taxon>
        <taxon>eudicotyledons</taxon>
        <taxon>Gunneridae</taxon>
        <taxon>Pentapetalae</taxon>
        <taxon>asterids</taxon>
        <taxon>lamiids</taxon>
        <taxon>Solanales</taxon>
        <taxon>Solanaceae</taxon>
        <taxon>Solanoideae</taxon>
        <taxon>Solaneae</taxon>
        <taxon>Solanum</taxon>
        <taxon>Solanum subgen. Lycopersicon</taxon>
    </lineage>
</organism>
<dbReference type="InterPro" id="IPR023029">
    <property type="entry name" value="Ribosomal_uS15_arc_euk"/>
</dbReference>
<dbReference type="InterPro" id="IPR009068">
    <property type="entry name" value="uS15_NS1_RNA-bd_sf"/>
</dbReference>